<sequence>MSKTTAETSPAQDADAITPAHRRVIGLLLISAFVVMLNETLVGVALPRIMDDLKIGASTAQWLVTAYMLTMAVVIPLTGFFMKRFTTRAVFIGAMALFVAGTLVAALAPAFGVLLAGRVLQAAGTGVMTPLLMTTIMTVVPAGRRGRMMGTITIVMSVAPVLGPLIGGIIVNSLPWQALFVIIFPFGILALVLGLWRMTNVSETERVRIDLLSVLLSVLAFGGLIYGLSEFGNEAEGVSTMSPWIPVAVGVLSLAAFVFRQLHLQRTNDALIDLRIFASSAFSRALIMMAVINAILYGSLTLLPLYIQDGLGLTPLQSGLIVLPGGLLMGLAGPFVGLAFDRIGPRPLVIPGAIITSIALWLMALMFTAHATFATVLGLYLVLCAGLSLLFAPLFTVALSSVKDQFYPYASAGIGTAQQLAGAAGTSLFIVVYTVIGQGVRTDGGSAAHAVDQGAHSALLLAAVLSLAIVALSFTIRKPEPAEVAAS</sequence>
<keyword evidence="5 8" id="KW-0812">Transmembrane</keyword>
<reference evidence="10 11" key="1">
    <citation type="submission" date="2020-07" db="EMBL/GenBank/DDBJ databases">
        <title>Sequencing the genomes of 1000 actinobacteria strains.</title>
        <authorList>
            <person name="Klenk H.-P."/>
        </authorList>
    </citation>
    <scope>NUCLEOTIDE SEQUENCE [LARGE SCALE GENOMIC DNA]</scope>
    <source>
        <strain evidence="10 11">DSM 27576</strain>
    </source>
</reference>
<comment type="subcellular location">
    <subcellularLocation>
        <location evidence="1">Cell membrane</location>
        <topology evidence="1">Multi-pass membrane protein</topology>
    </subcellularLocation>
</comment>
<feature type="transmembrane region" description="Helical" evidence="8">
    <location>
        <begin position="177"/>
        <end position="197"/>
    </location>
</feature>
<dbReference type="AlphaFoldDB" id="A0A7W3JQM1"/>
<dbReference type="Gene3D" id="1.20.1250.20">
    <property type="entry name" value="MFS general substrate transporter like domains"/>
    <property type="match status" value="1"/>
</dbReference>
<evidence type="ECO:0000313" key="11">
    <source>
        <dbReference type="Proteomes" id="UP000526083"/>
    </source>
</evidence>
<feature type="transmembrane region" description="Helical" evidence="8">
    <location>
        <begin position="285"/>
        <end position="307"/>
    </location>
</feature>
<dbReference type="Proteomes" id="UP000526083">
    <property type="component" value="Unassembled WGS sequence"/>
</dbReference>
<dbReference type="PANTHER" id="PTHR42718">
    <property type="entry name" value="MAJOR FACILITATOR SUPERFAMILY MULTIDRUG TRANSPORTER MFSC"/>
    <property type="match status" value="1"/>
</dbReference>
<feature type="transmembrane region" description="Helical" evidence="8">
    <location>
        <begin position="209"/>
        <end position="229"/>
    </location>
</feature>
<protein>
    <submittedName>
        <fullName evidence="10">DHA2 family lincomycin resistance protein-like MFS transporter</fullName>
    </submittedName>
</protein>
<accession>A0A7W3JQM1</accession>
<feature type="transmembrane region" description="Helical" evidence="8">
    <location>
        <begin position="27"/>
        <end position="50"/>
    </location>
</feature>
<evidence type="ECO:0000256" key="7">
    <source>
        <dbReference type="ARBA" id="ARBA00023136"/>
    </source>
</evidence>
<dbReference type="InterPro" id="IPR020846">
    <property type="entry name" value="MFS_dom"/>
</dbReference>
<feature type="transmembrane region" description="Helical" evidence="8">
    <location>
        <begin position="352"/>
        <end position="373"/>
    </location>
</feature>
<keyword evidence="3" id="KW-0813">Transport</keyword>
<dbReference type="GO" id="GO:0022857">
    <property type="term" value="F:transmembrane transporter activity"/>
    <property type="evidence" value="ECO:0007669"/>
    <property type="project" value="InterPro"/>
</dbReference>
<dbReference type="SUPFAM" id="SSF103473">
    <property type="entry name" value="MFS general substrate transporter"/>
    <property type="match status" value="1"/>
</dbReference>
<feature type="domain" description="Major facilitator superfamily (MFS) profile" evidence="9">
    <location>
        <begin position="24"/>
        <end position="480"/>
    </location>
</feature>
<feature type="transmembrane region" description="Helical" evidence="8">
    <location>
        <begin position="119"/>
        <end position="140"/>
    </location>
</feature>
<dbReference type="RefSeq" id="WP_310734882.1">
    <property type="nucleotide sequence ID" value="NZ_JAAOZB010000001.1"/>
</dbReference>
<evidence type="ECO:0000256" key="6">
    <source>
        <dbReference type="ARBA" id="ARBA00022989"/>
    </source>
</evidence>
<feature type="transmembrane region" description="Helical" evidence="8">
    <location>
        <begin position="420"/>
        <end position="436"/>
    </location>
</feature>
<evidence type="ECO:0000313" key="10">
    <source>
        <dbReference type="EMBL" id="MBA8817195.1"/>
    </source>
</evidence>
<comment type="caution">
    <text evidence="10">The sequence shown here is derived from an EMBL/GenBank/DDBJ whole genome shotgun (WGS) entry which is preliminary data.</text>
</comment>
<feature type="transmembrane region" description="Helical" evidence="8">
    <location>
        <begin position="456"/>
        <end position="476"/>
    </location>
</feature>
<dbReference type="EMBL" id="JACGWY010000005">
    <property type="protein sequence ID" value="MBA8817195.1"/>
    <property type="molecule type" value="Genomic_DNA"/>
</dbReference>
<dbReference type="PRINTS" id="PR01036">
    <property type="entry name" value="TCRTETB"/>
</dbReference>
<evidence type="ECO:0000256" key="5">
    <source>
        <dbReference type="ARBA" id="ARBA00022692"/>
    </source>
</evidence>
<evidence type="ECO:0000259" key="9">
    <source>
        <dbReference type="PROSITE" id="PS50850"/>
    </source>
</evidence>
<keyword evidence="4" id="KW-1003">Cell membrane</keyword>
<gene>
    <name evidence="10" type="ORF">FHX48_002293</name>
</gene>
<feature type="transmembrane region" description="Helical" evidence="8">
    <location>
        <begin position="152"/>
        <end position="171"/>
    </location>
</feature>
<organism evidence="10 11">
    <name type="scientific">Microbacterium halimionae</name>
    <dbReference type="NCBI Taxonomy" id="1526413"/>
    <lineage>
        <taxon>Bacteria</taxon>
        <taxon>Bacillati</taxon>
        <taxon>Actinomycetota</taxon>
        <taxon>Actinomycetes</taxon>
        <taxon>Micrococcales</taxon>
        <taxon>Microbacteriaceae</taxon>
        <taxon>Microbacterium</taxon>
    </lineage>
</organism>
<comment type="similarity">
    <text evidence="2">Belongs to the major facilitator superfamily. EmrB family.</text>
</comment>
<name>A0A7W3JQM1_9MICO</name>
<evidence type="ECO:0000256" key="3">
    <source>
        <dbReference type="ARBA" id="ARBA00022448"/>
    </source>
</evidence>
<keyword evidence="6 8" id="KW-1133">Transmembrane helix</keyword>
<dbReference type="Gene3D" id="1.20.1720.10">
    <property type="entry name" value="Multidrug resistance protein D"/>
    <property type="match status" value="1"/>
</dbReference>
<dbReference type="Pfam" id="PF07690">
    <property type="entry name" value="MFS_1"/>
    <property type="match status" value="1"/>
</dbReference>
<evidence type="ECO:0000256" key="4">
    <source>
        <dbReference type="ARBA" id="ARBA00022475"/>
    </source>
</evidence>
<evidence type="ECO:0000256" key="8">
    <source>
        <dbReference type="SAM" id="Phobius"/>
    </source>
</evidence>
<feature type="transmembrane region" description="Helical" evidence="8">
    <location>
        <begin position="241"/>
        <end position="259"/>
    </location>
</feature>
<dbReference type="InterPro" id="IPR036259">
    <property type="entry name" value="MFS_trans_sf"/>
</dbReference>
<dbReference type="PROSITE" id="PS50850">
    <property type="entry name" value="MFS"/>
    <property type="match status" value="1"/>
</dbReference>
<dbReference type="GO" id="GO:0005886">
    <property type="term" value="C:plasma membrane"/>
    <property type="evidence" value="ECO:0007669"/>
    <property type="project" value="UniProtKB-SubCell"/>
</dbReference>
<keyword evidence="11" id="KW-1185">Reference proteome</keyword>
<feature type="transmembrane region" description="Helical" evidence="8">
    <location>
        <begin position="62"/>
        <end position="82"/>
    </location>
</feature>
<feature type="transmembrane region" description="Helical" evidence="8">
    <location>
        <begin position="319"/>
        <end position="340"/>
    </location>
</feature>
<dbReference type="NCBIfam" id="TIGR00711">
    <property type="entry name" value="efflux_EmrB"/>
    <property type="match status" value="1"/>
</dbReference>
<proteinExistence type="inferred from homology"/>
<dbReference type="InterPro" id="IPR011701">
    <property type="entry name" value="MFS"/>
</dbReference>
<dbReference type="CDD" id="cd17503">
    <property type="entry name" value="MFS_LmrB_MDR_like"/>
    <property type="match status" value="1"/>
</dbReference>
<feature type="transmembrane region" description="Helical" evidence="8">
    <location>
        <begin position="89"/>
        <end position="113"/>
    </location>
</feature>
<evidence type="ECO:0000256" key="2">
    <source>
        <dbReference type="ARBA" id="ARBA00008537"/>
    </source>
</evidence>
<dbReference type="InterPro" id="IPR004638">
    <property type="entry name" value="EmrB-like"/>
</dbReference>
<evidence type="ECO:0000256" key="1">
    <source>
        <dbReference type="ARBA" id="ARBA00004651"/>
    </source>
</evidence>
<dbReference type="PANTHER" id="PTHR42718:SF9">
    <property type="entry name" value="MAJOR FACILITATOR SUPERFAMILY MULTIDRUG TRANSPORTER MFSC"/>
    <property type="match status" value="1"/>
</dbReference>
<keyword evidence="7 8" id="KW-0472">Membrane</keyword>
<feature type="transmembrane region" description="Helical" evidence="8">
    <location>
        <begin position="379"/>
        <end position="399"/>
    </location>
</feature>